<keyword evidence="2" id="KW-1185">Reference proteome</keyword>
<organism evidence="3">
    <name type="scientific">Brugia timori</name>
    <dbReference type="NCBI Taxonomy" id="42155"/>
    <lineage>
        <taxon>Eukaryota</taxon>
        <taxon>Metazoa</taxon>
        <taxon>Ecdysozoa</taxon>
        <taxon>Nematoda</taxon>
        <taxon>Chromadorea</taxon>
        <taxon>Rhabditida</taxon>
        <taxon>Spirurina</taxon>
        <taxon>Spiruromorpha</taxon>
        <taxon>Filarioidea</taxon>
        <taxon>Onchocercidae</taxon>
        <taxon>Brugia</taxon>
    </lineage>
</organism>
<protein>
    <submittedName>
        <fullName evidence="3">Secreted protein</fullName>
    </submittedName>
</protein>
<accession>A0A0R3QXM4</accession>
<name>A0A0R3QXM4_9BILA</name>
<sequence length="83" mass="9213">YKCIKLFGSIFAIGSSEFITSATLHSVVVSDCNVLSGANLRRNEPRTRVLLRLNERRACIAFRIIIGRFASILEISAHCSKNS</sequence>
<reference evidence="3" key="1">
    <citation type="submission" date="2017-02" db="UniProtKB">
        <authorList>
            <consortium name="WormBaseParasite"/>
        </authorList>
    </citation>
    <scope>IDENTIFICATION</scope>
</reference>
<dbReference type="AlphaFoldDB" id="A0A0R3QXM4"/>
<gene>
    <name evidence="1" type="ORF">BTMF_LOCUS10510</name>
</gene>
<evidence type="ECO:0000313" key="1">
    <source>
        <dbReference type="EMBL" id="VDO35775.1"/>
    </source>
</evidence>
<proteinExistence type="predicted"/>
<evidence type="ECO:0000313" key="2">
    <source>
        <dbReference type="Proteomes" id="UP000280834"/>
    </source>
</evidence>
<dbReference type="EMBL" id="UZAG01017638">
    <property type="protein sequence ID" value="VDO35775.1"/>
    <property type="molecule type" value="Genomic_DNA"/>
</dbReference>
<evidence type="ECO:0000313" key="3">
    <source>
        <dbReference type="WBParaSite" id="BTMF_0001249601-mRNA-1"/>
    </source>
</evidence>
<dbReference type="Proteomes" id="UP000280834">
    <property type="component" value="Unassembled WGS sequence"/>
</dbReference>
<dbReference type="WBParaSite" id="BTMF_0001249601-mRNA-1">
    <property type="protein sequence ID" value="BTMF_0001249601-mRNA-1"/>
    <property type="gene ID" value="BTMF_0001249601"/>
</dbReference>
<reference evidence="1 2" key="2">
    <citation type="submission" date="2018-11" db="EMBL/GenBank/DDBJ databases">
        <authorList>
            <consortium name="Pathogen Informatics"/>
        </authorList>
    </citation>
    <scope>NUCLEOTIDE SEQUENCE [LARGE SCALE GENOMIC DNA]</scope>
</reference>